<reference evidence="2" key="1">
    <citation type="journal article" date="2023" name="G3 (Bethesda)">
        <title>A reference genome for the long-term kleptoplast-retaining sea slug Elysia crispata morphotype clarki.</title>
        <authorList>
            <person name="Eastman K.E."/>
            <person name="Pendleton A.L."/>
            <person name="Shaikh M.A."/>
            <person name="Suttiyut T."/>
            <person name="Ogas R."/>
            <person name="Tomko P."/>
            <person name="Gavelis G."/>
            <person name="Widhalm J.R."/>
            <person name="Wisecaver J.H."/>
        </authorList>
    </citation>
    <scope>NUCLEOTIDE SEQUENCE</scope>
    <source>
        <strain evidence="2">ECLA1</strain>
    </source>
</reference>
<dbReference type="AlphaFoldDB" id="A0AAE1B7E8"/>
<accession>A0AAE1B7E8</accession>
<keyword evidence="3" id="KW-1185">Reference proteome</keyword>
<dbReference type="EMBL" id="JAWDGP010000361">
    <property type="protein sequence ID" value="KAK3801174.1"/>
    <property type="molecule type" value="Genomic_DNA"/>
</dbReference>
<protein>
    <submittedName>
        <fullName evidence="2">Uncharacterized protein</fullName>
    </submittedName>
</protein>
<organism evidence="2 3">
    <name type="scientific">Elysia crispata</name>
    <name type="common">lettuce slug</name>
    <dbReference type="NCBI Taxonomy" id="231223"/>
    <lineage>
        <taxon>Eukaryota</taxon>
        <taxon>Metazoa</taxon>
        <taxon>Spiralia</taxon>
        <taxon>Lophotrochozoa</taxon>
        <taxon>Mollusca</taxon>
        <taxon>Gastropoda</taxon>
        <taxon>Heterobranchia</taxon>
        <taxon>Euthyneura</taxon>
        <taxon>Panpulmonata</taxon>
        <taxon>Sacoglossa</taxon>
        <taxon>Placobranchoidea</taxon>
        <taxon>Plakobranchidae</taxon>
        <taxon>Elysia</taxon>
    </lineage>
</organism>
<name>A0AAE1B7E8_9GAST</name>
<evidence type="ECO:0000313" key="2">
    <source>
        <dbReference type="EMBL" id="KAK3801174.1"/>
    </source>
</evidence>
<feature type="region of interest" description="Disordered" evidence="1">
    <location>
        <begin position="176"/>
        <end position="197"/>
    </location>
</feature>
<evidence type="ECO:0000313" key="3">
    <source>
        <dbReference type="Proteomes" id="UP001283361"/>
    </source>
</evidence>
<proteinExistence type="predicted"/>
<comment type="caution">
    <text evidence="2">The sequence shown here is derived from an EMBL/GenBank/DDBJ whole genome shotgun (WGS) entry which is preliminary data.</text>
</comment>
<sequence length="240" mass="25609">MSERERQTDSGRECLRKVEHLPGQGTTGLRACGFSPSWNLQWVGKHRPEGLRLLSRLGHLPGQGFRGLRAHGWARGGPPPRAGDHRPEGLPQSGQGITGLRACGFCPGAPQAWGLAAFARGGLPLRAGHHRPGGPCFVPGVGYLSGQGTTGLGARALCPGWASSLPCRHRRSWRAAEPYSSAPPPPQTPREASSLPCRHRRSWRAAEHYFRPPGMPVVCPAVTAGVGEQQSITSGPPECQ</sequence>
<evidence type="ECO:0000256" key="1">
    <source>
        <dbReference type="SAM" id="MobiDB-lite"/>
    </source>
</evidence>
<gene>
    <name evidence="2" type="ORF">RRG08_028184</name>
</gene>
<dbReference type="Proteomes" id="UP001283361">
    <property type="component" value="Unassembled WGS sequence"/>
</dbReference>